<dbReference type="PANTHER" id="PTHR44846">
    <property type="entry name" value="MANNOSYL-D-GLYCERATE TRANSPORT/METABOLISM SYSTEM REPRESSOR MNGR-RELATED"/>
    <property type="match status" value="1"/>
</dbReference>
<evidence type="ECO:0000313" key="6">
    <source>
        <dbReference type="Proteomes" id="UP000320231"/>
    </source>
</evidence>
<dbReference type="EMBL" id="AP019514">
    <property type="protein sequence ID" value="BBI64616.1"/>
    <property type="molecule type" value="Genomic_DNA"/>
</dbReference>
<evidence type="ECO:0000313" key="5">
    <source>
        <dbReference type="EMBL" id="BBI64616.1"/>
    </source>
</evidence>
<dbReference type="PROSITE" id="PS50949">
    <property type="entry name" value="HTH_GNTR"/>
    <property type="match status" value="1"/>
</dbReference>
<keyword evidence="1" id="KW-0805">Transcription regulation</keyword>
<dbReference type="SMART" id="SM00345">
    <property type="entry name" value="HTH_GNTR"/>
    <property type="match status" value="1"/>
</dbReference>
<protein>
    <recommendedName>
        <fullName evidence="4">HTH gntR-type domain-containing protein</fullName>
    </recommendedName>
</protein>
<keyword evidence="3" id="KW-0804">Transcription</keyword>
<dbReference type="AlphaFoldDB" id="A0A455UEA2"/>
<dbReference type="GO" id="GO:0045892">
    <property type="term" value="P:negative regulation of DNA-templated transcription"/>
    <property type="evidence" value="ECO:0007669"/>
    <property type="project" value="TreeGrafter"/>
</dbReference>
<evidence type="ECO:0000256" key="2">
    <source>
        <dbReference type="ARBA" id="ARBA00023125"/>
    </source>
</evidence>
<proteinExistence type="predicted"/>
<dbReference type="Proteomes" id="UP000320231">
    <property type="component" value="Chromosome"/>
</dbReference>
<name>A0A455UEA2_9GAMM</name>
<evidence type="ECO:0000256" key="1">
    <source>
        <dbReference type="ARBA" id="ARBA00023015"/>
    </source>
</evidence>
<dbReference type="CDD" id="cd07377">
    <property type="entry name" value="WHTH_GntR"/>
    <property type="match status" value="1"/>
</dbReference>
<accession>A0A455UEA2</accession>
<reference evidence="5 6" key="1">
    <citation type="journal article" date="2019" name="Microbiol. Resour. Announc.">
        <title>Complete Genome Sequence of Halomonas sulfidaeris Strain Esulfide1 Isolated from a Metal Sulfide Rock at a Depth of 2,200 Meters, Obtained Using Nanopore Sequencing.</title>
        <authorList>
            <person name="Saito M."/>
            <person name="Nishigata A."/>
            <person name="Galipon J."/>
            <person name="Arakawa K."/>
        </authorList>
    </citation>
    <scope>NUCLEOTIDE SEQUENCE [LARGE SCALE GENOMIC DNA]</scope>
    <source>
        <strain evidence="5 6">ATCC BAA-803</strain>
    </source>
</reference>
<dbReference type="GO" id="GO:0003677">
    <property type="term" value="F:DNA binding"/>
    <property type="evidence" value="ECO:0007669"/>
    <property type="project" value="UniProtKB-KW"/>
</dbReference>
<dbReference type="InterPro" id="IPR000524">
    <property type="entry name" value="Tscrpt_reg_HTH_GntR"/>
</dbReference>
<sequence>MTRYEEVAAILRERIEHNIYRVGDRLPSIRAVCQELDVSISTAQEAYRQLMDVALIESRPKSGYFVLPSRGACGVAIGFTPSTAAAGYFPVGSGTGTGRHPARR</sequence>
<gene>
    <name evidence="5" type="ORF">HSBAA_59220</name>
</gene>
<dbReference type="InterPro" id="IPR036390">
    <property type="entry name" value="WH_DNA-bd_sf"/>
</dbReference>
<organism evidence="5 6">
    <name type="scientific">Vreelandella sulfidaeris</name>
    <dbReference type="NCBI Taxonomy" id="115553"/>
    <lineage>
        <taxon>Bacteria</taxon>
        <taxon>Pseudomonadati</taxon>
        <taxon>Pseudomonadota</taxon>
        <taxon>Gammaproteobacteria</taxon>
        <taxon>Oceanospirillales</taxon>
        <taxon>Halomonadaceae</taxon>
        <taxon>Vreelandella</taxon>
    </lineage>
</organism>
<feature type="domain" description="HTH gntR-type" evidence="4">
    <location>
        <begin position="1"/>
        <end position="69"/>
    </location>
</feature>
<dbReference type="GO" id="GO:0003700">
    <property type="term" value="F:DNA-binding transcription factor activity"/>
    <property type="evidence" value="ECO:0007669"/>
    <property type="project" value="InterPro"/>
</dbReference>
<dbReference type="InterPro" id="IPR050679">
    <property type="entry name" value="Bact_HTH_transcr_reg"/>
</dbReference>
<dbReference type="Pfam" id="PF00392">
    <property type="entry name" value="GntR"/>
    <property type="match status" value="1"/>
</dbReference>
<evidence type="ECO:0000256" key="3">
    <source>
        <dbReference type="ARBA" id="ARBA00023163"/>
    </source>
</evidence>
<dbReference type="PANTHER" id="PTHR44846:SF17">
    <property type="entry name" value="GNTR-FAMILY TRANSCRIPTIONAL REGULATOR"/>
    <property type="match status" value="1"/>
</dbReference>
<dbReference type="KEGG" id="hsr:HSBAA_59220"/>
<evidence type="ECO:0000259" key="4">
    <source>
        <dbReference type="PROSITE" id="PS50949"/>
    </source>
</evidence>
<dbReference type="Gene3D" id="1.10.10.10">
    <property type="entry name" value="Winged helix-like DNA-binding domain superfamily/Winged helix DNA-binding domain"/>
    <property type="match status" value="1"/>
</dbReference>
<keyword evidence="2" id="KW-0238">DNA-binding</keyword>
<dbReference type="InterPro" id="IPR036388">
    <property type="entry name" value="WH-like_DNA-bd_sf"/>
</dbReference>
<dbReference type="SUPFAM" id="SSF46785">
    <property type="entry name" value="Winged helix' DNA-binding domain"/>
    <property type="match status" value="1"/>
</dbReference>